<dbReference type="EMBL" id="CAJNOK010024497">
    <property type="protein sequence ID" value="CAF1377388.1"/>
    <property type="molecule type" value="Genomic_DNA"/>
</dbReference>
<dbReference type="Proteomes" id="UP000681722">
    <property type="component" value="Unassembled WGS sequence"/>
</dbReference>
<dbReference type="Proteomes" id="UP000682733">
    <property type="component" value="Unassembled WGS sequence"/>
</dbReference>
<dbReference type="EMBL" id="CAJOBA010046178">
    <property type="protein sequence ID" value="CAF4186114.1"/>
    <property type="molecule type" value="Genomic_DNA"/>
</dbReference>
<feature type="compositionally biased region" description="Polar residues" evidence="1">
    <location>
        <begin position="47"/>
        <end position="64"/>
    </location>
</feature>
<protein>
    <submittedName>
        <fullName evidence="3">Uncharacterized protein</fullName>
    </submittedName>
</protein>
<evidence type="ECO:0000256" key="1">
    <source>
        <dbReference type="SAM" id="MobiDB-lite"/>
    </source>
</evidence>
<feature type="region of interest" description="Disordered" evidence="1">
    <location>
        <begin position="1"/>
        <end position="64"/>
    </location>
</feature>
<dbReference type="EMBL" id="CAJOBC010087377">
    <property type="protein sequence ID" value="CAF4355961.1"/>
    <property type="molecule type" value="Genomic_DNA"/>
</dbReference>
<name>A0A815SQH1_9BILA</name>
<dbReference type="Proteomes" id="UP000663829">
    <property type="component" value="Unassembled WGS sequence"/>
</dbReference>
<evidence type="ECO:0000313" key="3">
    <source>
        <dbReference type="EMBL" id="CAF1493141.1"/>
    </source>
</evidence>
<evidence type="ECO:0000313" key="4">
    <source>
        <dbReference type="EMBL" id="CAF4186114.1"/>
    </source>
</evidence>
<evidence type="ECO:0000313" key="6">
    <source>
        <dbReference type="Proteomes" id="UP000663829"/>
    </source>
</evidence>
<evidence type="ECO:0000313" key="5">
    <source>
        <dbReference type="EMBL" id="CAF4355961.1"/>
    </source>
</evidence>
<evidence type="ECO:0000313" key="2">
    <source>
        <dbReference type="EMBL" id="CAF1377388.1"/>
    </source>
</evidence>
<dbReference type="EMBL" id="CAJNOQ010021881">
    <property type="protein sequence ID" value="CAF1493141.1"/>
    <property type="molecule type" value="Genomic_DNA"/>
</dbReference>
<proteinExistence type="predicted"/>
<comment type="caution">
    <text evidence="3">The sequence shown here is derived from an EMBL/GenBank/DDBJ whole genome shotgun (WGS) entry which is preliminary data.</text>
</comment>
<keyword evidence="6" id="KW-1185">Reference proteome</keyword>
<gene>
    <name evidence="3" type="ORF">GPM918_LOCUS36350</name>
    <name evidence="2" type="ORF">OVA965_LOCUS31952</name>
    <name evidence="5" type="ORF">SRO942_LOCUS37083</name>
    <name evidence="4" type="ORF">TMI583_LOCUS32799</name>
</gene>
<accession>A0A815SQH1</accession>
<feature type="compositionally biased region" description="Low complexity" evidence="1">
    <location>
        <begin position="16"/>
        <end position="35"/>
    </location>
</feature>
<reference evidence="3" key="1">
    <citation type="submission" date="2021-02" db="EMBL/GenBank/DDBJ databases">
        <authorList>
            <person name="Nowell W R."/>
        </authorList>
    </citation>
    <scope>NUCLEOTIDE SEQUENCE</scope>
</reference>
<dbReference type="Proteomes" id="UP000677228">
    <property type="component" value="Unassembled WGS sequence"/>
</dbReference>
<sequence length="90" mass="9915">MEVGESNENDPPAANSQARTTQYATAAATTSPSTTQRHRAVPRAPATFSQQQLEIKSRSYSRSPSQEIHYTLENLNRSPVLDLANKRTGQ</sequence>
<dbReference type="AlphaFoldDB" id="A0A815SQH1"/>
<organism evidence="3 6">
    <name type="scientific">Didymodactylos carnosus</name>
    <dbReference type="NCBI Taxonomy" id="1234261"/>
    <lineage>
        <taxon>Eukaryota</taxon>
        <taxon>Metazoa</taxon>
        <taxon>Spiralia</taxon>
        <taxon>Gnathifera</taxon>
        <taxon>Rotifera</taxon>
        <taxon>Eurotatoria</taxon>
        <taxon>Bdelloidea</taxon>
        <taxon>Philodinida</taxon>
        <taxon>Philodinidae</taxon>
        <taxon>Didymodactylos</taxon>
    </lineage>
</organism>